<organism evidence="2 3">
    <name type="scientific">Exiguobacterium sp. (strain ATCC BAA-1283 / AT1b)</name>
    <dbReference type="NCBI Taxonomy" id="360911"/>
    <lineage>
        <taxon>Bacteria</taxon>
        <taxon>Bacillati</taxon>
        <taxon>Bacillota</taxon>
        <taxon>Bacilli</taxon>
        <taxon>Bacillales</taxon>
        <taxon>Bacillales Family XII. Incertae Sedis</taxon>
        <taxon>Exiguobacterium</taxon>
    </lineage>
</organism>
<dbReference type="RefSeq" id="WP_015880674.1">
    <property type="nucleotide sequence ID" value="NC_012673.1"/>
</dbReference>
<dbReference type="HOGENOM" id="CLU_1756080_0_0_9"/>
<sequence>MTETHWYTEETTWRKLHLRVGYTLLVFVVTAILLSFFGRYVWLTIPFVLIGMAMIGLDVKKYRMRRTYMKDRDAVRLLKWNLLYDLISSGVLVSLISTLLIFQYDSLTLAIGLLVWGAVSDQISRMLQKKLNERVPLLHQLDLERRNQ</sequence>
<accession>C4L1T3</accession>
<evidence type="ECO:0000313" key="3">
    <source>
        <dbReference type="Proteomes" id="UP000000716"/>
    </source>
</evidence>
<proteinExistence type="predicted"/>
<keyword evidence="3" id="KW-1185">Reference proteome</keyword>
<evidence type="ECO:0000313" key="2">
    <source>
        <dbReference type="EMBL" id="ACQ71115.1"/>
    </source>
</evidence>
<evidence type="ECO:0008006" key="4">
    <source>
        <dbReference type="Google" id="ProtNLM"/>
    </source>
</evidence>
<keyword evidence="1" id="KW-0472">Membrane</keyword>
<dbReference type="KEGG" id="eat:EAT1b_2192"/>
<name>C4L1T3_EXISA</name>
<dbReference type="OrthoDB" id="2357422at2"/>
<protein>
    <recommendedName>
        <fullName evidence="4">Integral membrane protein</fullName>
    </recommendedName>
</protein>
<feature type="transmembrane region" description="Helical" evidence="1">
    <location>
        <begin position="40"/>
        <end position="59"/>
    </location>
</feature>
<dbReference type="EMBL" id="CP001615">
    <property type="protein sequence ID" value="ACQ71115.1"/>
    <property type="molecule type" value="Genomic_DNA"/>
</dbReference>
<gene>
    <name evidence="2" type="ordered locus">EAT1b_2192</name>
</gene>
<evidence type="ECO:0000256" key="1">
    <source>
        <dbReference type="SAM" id="Phobius"/>
    </source>
</evidence>
<keyword evidence="1" id="KW-0812">Transmembrane</keyword>
<feature type="transmembrane region" description="Helical" evidence="1">
    <location>
        <begin position="80"/>
        <end position="101"/>
    </location>
</feature>
<keyword evidence="1" id="KW-1133">Transmembrane helix</keyword>
<dbReference type="AlphaFoldDB" id="C4L1T3"/>
<dbReference type="STRING" id="360911.EAT1b_2192"/>
<dbReference type="Proteomes" id="UP000000716">
    <property type="component" value="Chromosome"/>
</dbReference>
<reference evidence="2 3" key="1">
    <citation type="journal article" date="2011" name="J. Bacteriol.">
        <title>Complete genome sequence of the Thermophilic Bacterium Exiguobacterium sp. AT1b.</title>
        <authorList>
            <person name="Vishnivetskaya T.A."/>
            <person name="Lucas S."/>
            <person name="Copeland A."/>
            <person name="Lapidus A."/>
            <person name="Glavina Del Rio T."/>
            <person name="Dalin E."/>
            <person name="Tice H."/>
            <person name="Bruce D.C."/>
            <person name="Goodwin L.A."/>
            <person name="Pitluck S."/>
            <person name="Saunders E."/>
            <person name="Brettin T."/>
            <person name="Detter C."/>
            <person name="Han C."/>
            <person name="Larimer F."/>
            <person name="Land M.L."/>
            <person name="Hauser L.J."/>
            <person name="Kyrpides N.C."/>
            <person name="Ovchinnikova G."/>
            <person name="Kathariou S."/>
            <person name="Ramaley R.F."/>
            <person name="Rodrigues D.F."/>
            <person name="Hendrix C."/>
            <person name="Richardson P."/>
            <person name="Tiedje J.M."/>
        </authorList>
    </citation>
    <scope>NUCLEOTIDE SEQUENCE [LARGE SCALE GENOMIC DNA]</scope>
    <source>
        <strain evidence="3">ATCC BAA-1283 / AT1b</strain>
    </source>
</reference>
<feature type="transmembrane region" description="Helical" evidence="1">
    <location>
        <begin position="16"/>
        <end position="34"/>
    </location>
</feature>